<keyword evidence="2" id="KW-1185">Reference proteome</keyword>
<dbReference type="Gene3D" id="3.30.420.10">
    <property type="entry name" value="Ribonuclease H-like superfamily/Ribonuclease H"/>
    <property type="match status" value="1"/>
</dbReference>
<dbReference type="EMBL" id="BGPR01014868">
    <property type="protein sequence ID" value="GBN67066.1"/>
    <property type="molecule type" value="Genomic_DNA"/>
</dbReference>
<evidence type="ECO:0000313" key="1">
    <source>
        <dbReference type="EMBL" id="GBN67066.1"/>
    </source>
</evidence>
<protein>
    <submittedName>
        <fullName evidence="1">Uncharacterized protein</fullName>
    </submittedName>
</protein>
<dbReference type="GO" id="GO:0003676">
    <property type="term" value="F:nucleic acid binding"/>
    <property type="evidence" value="ECO:0007669"/>
    <property type="project" value="InterPro"/>
</dbReference>
<name>A0A4Y2QV03_ARAVE</name>
<evidence type="ECO:0000313" key="2">
    <source>
        <dbReference type="Proteomes" id="UP000499080"/>
    </source>
</evidence>
<dbReference type="Proteomes" id="UP000499080">
    <property type="component" value="Unassembled WGS sequence"/>
</dbReference>
<comment type="caution">
    <text evidence="1">The sequence shown here is derived from an EMBL/GenBank/DDBJ whole genome shotgun (WGS) entry which is preliminary data.</text>
</comment>
<dbReference type="InterPro" id="IPR036397">
    <property type="entry name" value="RNaseH_sf"/>
</dbReference>
<reference evidence="1 2" key="1">
    <citation type="journal article" date="2019" name="Sci. Rep.">
        <title>Orb-weaving spider Araneus ventricosus genome elucidates the spidroin gene catalogue.</title>
        <authorList>
            <person name="Kono N."/>
            <person name="Nakamura H."/>
            <person name="Ohtoshi R."/>
            <person name="Moran D.A.P."/>
            <person name="Shinohara A."/>
            <person name="Yoshida Y."/>
            <person name="Fujiwara M."/>
            <person name="Mori M."/>
            <person name="Tomita M."/>
            <person name="Arakawa K."/>
        </authorList>
    </citation>
    <scope>NUCLEOTIDE SEQUENCE [LARGE SCALE GENOMIC DNA]</scope>
</reference>
<dbReference type="OrthoDB" id="3943628at2759"/>
<proteinExistence type="predicted"/>
<dbReference type="AlphaFoldDB" id="A0A4Y2QV03"/>
<gene>
    <name evidence="1" type="ORF">AVEN_256508_1</name>
</gene>
<sequence length="233" mass="26379">MSQELKPLLFAAIIKAIIRKRFPRNSTQNETPEQTRVRDIAINYRESSWGPPFTRQEKRNASQPAAWLSHRALLQDANYELWRQIQVSLKETGKVCLLSLDVAGAFDSVWSADDSCIRVWRQEVSGPIQHTAVTPGVTVWGAIYWVSRSPLARLKGTQTARKQVDNILKLLVLHILSSYAGVIYQQDNAPPHTARPLAIMSFHGLLGHQILLQYIMFGICLEVNFSRPEIPPN</sequence>
<accession>A0A4Y2QV03</accession>
<organism evidence="1 2">
    <name type="scientific">Araneus ventricosus</name>
    <name type="common">Orbweaver spider</name>
    <name type="synonym">Epeira ventricosa</name>
    <dbReference type="NCBI Taxonomy" id="182803"/>
    <lineage>
        <taxon>Eukaryota</taxon>
        <taxon>Metazoa</taxon>
        <taxon>Ecdysozoa</taxon>
        <taxon>Arthropoda</taxon>
        <taxon>Chelicerata</taxon>
        <taxon>Arachnida</taxon>
        <taxon>Araneae</taxon>
        <taxon>Araneomorphae</taxon>
        <taxon>Entelegynae</taxon>
        <taxon>Araneoidea</taxon>
        <taxon>Araneidae</taxon>
        <taxon>Araneus</taxon>
    </lineage>
</organism>